<evidence type="ECO:0008006" key="4">
    <source>
        <dbReference type="Google" id="ProtNLM"/>
    </source>
</evidence>
<feature type="transmembrane region" description="Helical" evidence="1">
    <location>
        <begin position="104"/>
        <end position="126"/>
    </location>
</feature>
<keyword evidence="1" id="KW-0812">Transmembrane</keyword>
<reference evidence="2 3" key="1">
    <citation type="journal article" date="2019" name="Int. J. Syst. Evol. Microbiol.">
        <title>The Global Catalogue of Microorganisms (GCM) 10K type strain sequencing project: providing services to taxonomists for standard genome sequencing and annotation.</title>
        <authorList>
            <consortium name="The Broad Institute Genomics Platform"/>
            <consortium name="The Broad Institute Genome Sequencing Center for Infectious Disease"/>
            <person name="Wu L."/>
            <person name="Ma J."/>
        </authorList>
    </citation>
    <scope>NUCLEOTIDE SEQUENCE [LARGE SCALE GENOMIC DNA]</scope>
    <source>
        <strain evidence="2 3">JCM 16014</strain>
    </source>
</reference>
<keyword evidence="1" id="KW-0472">Membrane</keyword>
<evidence type="ECO:0000313" key="3">
    <source>
        <dbReference type="Proteomes" id="UP001500751"/>
    </source>
</evidence>
<protein>
    <recommendedName>
        <fullName evidence="4">PqqD family protein</fullName>
    </recommendedName>
</protein>
<feature type="transmembrane region" description="Helical" evidence="1">
    <location>
        <begin position="372"/>
        <end position="390"/>
    </location>
</feature>
<gene>
    <name evidence="2" type="ORF">GCM10009839_92220</name>
</gene>
<feature type="transmembrane region" description="Helical" evidence="1">
    <location>
        <begin position="236"/>
        <end position="257"/>
    </location>
</feature>
<evidence type="ECO:0000313" key="2">
    <source>
        <dbReference type="EMBL" id="GAA2066072.1"/>
    </source>
</evidence>
<keyword evidence="1" id="KW-1133">Transmembrane helix</keyword>
<proteinExistence type="predicted"/>
<evidence type="ECO:0000256" key="1">
    <source>
        <dbReference type="SAM" id="Phobius"/>
    </source>
</evidence>
<comment type="caution">
    <text evidence="2">The sequence shown here is derived from an EMBL/GenBank/DDBJ whole genome shotgun (WGS) entry which is preliminary data.</text>
</comment>
<feature type="transmembrane region" description="Helical" evidence="1">
    <location>
        <begin position="206"/>
        <end position="230"/>
    </location>
</feature>
<feature type="transmembrane region" description="Helical" evidence="1">
    <location>
        <begin position="138"/>
        <end position="161"/>
    </location>
</feature>
<keyword evidence="3" id="KW-1185">Reference proteome</keyword>
<dbReference type="EMBL" id="BAAAQN010000107">
    <property type="protein sequence ID" value="GAA2066072.1"/>
    <property type="molecule type" value="Genomic_DNA"/>
</dbReference>
<organism evidence="2 3">
    <name type="scientific">Catenulispora yoronensis</name>
    <dbReference type="NCBI Taxonomy" id="450799"/>
    <lineage>
        <taxon>Bacteria</taxon>
        <taxon>Bacillati</taxon>
        <taxon>Actinomycetota</taxon>
        <taxon>Actinomycetes</taxon>
        <taxon>Catenulisporales</taxon>
        <taxon>Catenulisporaceae</taxon>
        <taxon>Catenulispora</taxon>
    </lineage>
</organism>
<accession>A0ABN2VNJ0</accession>
<name>A0ABN2VNJ0_9ACTN</name>
<feature type="transmembrane region" description="Helical" evidence="1">
    <location>
        <begin position="324"/>
        <end position="352"/>
    </location>
</feature>
<sequence>MADTGLEFHPLSFVTEGTDVVVGRADTGTYAVLPDDGAALLRRLSAGVSRDEAAAWYEHCYGEPVDVDDFVATLHELGFLRAAGSTAAAPAPLGPPRFQRLARALFSAPAWLLYAALVAAAAIALARHPDLRPASSHVYFTGSLTTVTLVLIFGQLPLAALHESYHVLAGQRLGLHSSLGVSNRYNYVVFETRTNGLYSVPRRRRYLPFLAGMVVDVVAFAALALLAAALRTPGGTIPLAGRVCLALSFAVAARLGWQLLLHLRTDLYYVLSTALNCYDLHEASKAIFANRIRRRTGRLRAGRPSPRLVDETQWTDRDRRIGAWYGWLIAVGFTATIGLAVFVTGPVAVTFVARTVSGVATGAGTWHFWDSLVSLVVFTVQIALPATLALRKRRHRSGRKPKLVNA</sequence>
<dbReference type="Proteomes" id="UP001500751">
    <property type="component" value="Unassembled WGS sequence"/>
</dbReference>